<dbReference type="RefSeq" id="WP_074712210.1">
    <property type="nucleotide sequence ID" value="NZ_FNTV01000001.1"/>
</dbReference>
<evidence type="ECO:0000313" key="2">
    <source>
        <dbReference type="Proteomes" id="UP000182725"/>
    </source>
</evidence>
<dbReference type="Pfam" id="PF01547">
    <property type="entry name" value="SBP_bac_1"/>
    <property type="match status" value="1"/>
</dbReference>
<protein>
    <submittedName>
        <fullName evidence="1">Carbohydrate ABC transporter substrate-binding protein, CUT1 family</fullName>
    </submittedName>
</protein>
<dbReference type="PANTHER" id="PTHR43649">
    <property type="entry name" value="ARABINOSE-BINDING PROTEIN-RELATED"/>
    <property type="match status" value="1"/>
</dbReference>
<accession>A0A1H5MEC4</accession>
<dbReference type="AlphaFoldDB" id="A0A1H5MEC4"/>
<dbReference type="InterPro" id="IPR006059">
    <property type="entry name" value="SBP"/>
</dbReference>
<gene>
    <name evidence="1" type="ORF">SAMN04489740_2903</name>
</gene>
<evidence type="ECO:0000313" key="1">
    <source>
        <dbReference type="EMBL" id="SEE87819.1"/>
    </source>
</evidence>
<reference evidence="1 2" key="1">
    <citation type="submission" date="2016-10" db="EMBL/GenBank/DDBJ databases">
        <authorList>
            <person name="de Groot N.N."/>
        </authorList>
    </citation>
    <scope>NUCLEOTIDE SEQUENCE [LARGE SCALE GENOMIC DNA]</scope>
    <source>
        <strain evidence="1 2">DSM 22274</strain>
    </source>
</reference>
<proteinExistence type="predicted"/>
<dbReference type="Gene3D" id="3.40.190.10">
    <property type="entry name" value="Periplasmic binding protein-like II"/>
    <property type="match status" value="2"/>
</dbReference>
<dbReference type="InterPro" id="IPR050490">
    <property type="entry name" value="Bact_solute-bd_prot1"/>
</dbReference>
<organism evidence="1 2">
    <name type="scientific">Arthrobacter alpinus</name>
    <dbReference type="NCBI Taxonomy" id="656366"/>
    <lineage>
        <taxon>Bacteria</taxon>
        <taxon>Bacillati</taxon>
        <taxon>Actinomycetota</taxon>
        <taxon>Actinomycetes</taxon>
        <taxon>Micrococcales</taxon>
        <taxon>Micrococcaceae</taxon>
        <taxon>Arthrobacter</taxon>
    </lineage>
</organism>
<dbReference type="PANTHER" id="PTHR43649:SF11">
    <property type="entry name" value="ABC TRANSPORTER SUBSTRATE-BINDING PROTEIN YESO-RELATED"/>
    <property type="match status" value="1"/>
</dbReference>
<name>A0A1H5MEC4_9MICC</name>
<dbReference type="EMBL" id="FNTV01000001">
    <property type="protein sequence ID" value="SEE87819.1"/>
    <property type="molecule type" value="Genomic_DNA"/>
</dbReference>
<dbReference type="Proteomes" id="UP000182725">
    <property type="component" value="Unassembled WGS sequence"/>
</dbReference>
<dbReference type="SUPFAM" id="SSF53850">
    <property type="entry name" value="Periplasmic binding protein-like II"/>
    <property type="match status" value="1"/>
</dbReference>
<sequence>MRSSINRRQFGQLLLGTAAVGLLATGCGKDTEQSADGSVTLGFAWWGNEFLNAQTNQATAAFTKANPGIKIDPRPGDWASYWDKLATVTAGKDSPDVIQMDQKYIAEYGGRGALADLSTLGVDITGIDKAALATGEYSGKQYGFSTGQNALVVMANTAVFKEAGVDLPDDLSWTWDDYTKLAAKITAAGKGKLFGASYGNNESSLIIWLGQHGEQLYTDDGQLGFKEETAAKFWDQLKLQRDQQASPPASINSEDASASLESSLFGTNRLAMGWSWTNQLASLESATGSEIKMLRAPSLKGTAKDNGMYDKPTMYWAVSAQSKHPKEAAAFVDYLLNNVDAGKILMTDRGIPTNSAVLTAITPGLKPSDATVVAFLADIKADITVAPPIPPVGASGMQDSIIRYTADVLFDKSSPEQAAKAFVTEAQGMLDSARK</sequence>
<dbReference type="PROSITE" id="PS51257">
    <property type="entry name" value="PROKAR_LIPOPROTEIN"/>
    <property type="match status" value="1"/>
</dbReference>